<accession>A0A158GG95</accession>
<feature type="transmembrane region" description="Helical" evidence="8">
    <location>
        <begin position="241"/>
        <end position="261"/>
    </location>
</feature>
<keyword evidence="7" id="KW-0460">Magnesium</keyword>
<evidence type="ECO:0000313" key="10">
    <source>
        <dbReference type="Proteomes" id="UP000054717"/>
    </source>
</evidence>
<evidence type="ECO:0000256" key="8">
    <source>
        <dbReference type="SAM" id="Phobius"/>
    </source>
</evidence>
<dbReference type="GO" id="GO:0046872">
    <property type="term" value="F:metal ion binding"/>
    <property type="evidence" value="ECO:0007669"/>
    <property type="project" value="UniProtKB-KW"/>
</dbReference>
<dbReference type="PANTHER" id="PTHR22926:SF3">
    <property type="entry name" value="UNDECAPRENYL-PHOSPHATE ALPHA-N-ACETYLGLUCOSAMINYL 1-PHOSPHATE TRANSFERASE"/>
    <property type="match status" value="1"/>
</dbReference>
<feature type="transmembrane region" description="Helical" evidence="8">
    <location>
        <begin position="101"/>
        <end position="121"/>
    </location>
</feature>
<reference evidence="9" key="1">
    <citation type="submission" date="2016-01" db="EMBL/GenBank/DDBJ databases">
        <authorList>
            <person name="Peeters Charlotte."/>
        </authorList>
    </citation>
    <scope>NUCLEOTIDE SEQUENCE</scope>
    <source>
        <strain evidence="9">LMG 22936</strain>
    </source>
</reference>
<evidence type="ECO:0000256" key="2">
    <source>
        <dbReference type="ARBA" id="ARBA00022475"/>
    </source>
</evidence>
<keyword evidence="7" id="KW-0479">Metal-binding</keyword>
<feature type="transmembrane region" description="Helical" evidence="8">
    <location>
        <begin position="51"/>
        <end position="69"/>
    </location>
</feature>
<keyword evidence="9" id="KW-0328">Glycosyltransferase</keyword>
<sequence length="377" mass="40652">MLNLALGFASCFLVTFVIVRYADVFGSLALDHDLKGVQKNHSAPVPRVGGIAIVCAAGITFAVGALFGVNPRGEPALLLLSAAPVLCGGVIEDLTKSVSPAVRLLCGFASALAGVYFLHAVVGRIDLPLIDQFLVITPIAVALTLLTVAGLTNAMNLIDGFNGLASGVAILVFGSLGYVAHQVDDWLVLSVSLTMIGAILGFLIWNYPAASIFLGDGGAYFVGFMMAELAVLLIARHPNVSAWYAAVVTIYPTFETVFSIYRRRIVRGRPAGDPDGIHLHTLVFKRLVRHGGMLQTTRQHSRRNARTSPYLWILSLIGIVPASLFWHSQVVLSLTALMFVATYVWLYASIVRFKAPRWLVASVSHEVTSRTAEQTRH</sequence>
<dbReference type="Pfam" id="PF00953">
    <property type="entry name" value="Glycos_transf_4"/>
    <property type="match status" value="1"/>
</dbReference>
<feature type="transmembrane region" description="Helical" evidence="8">
    <location>
        <begin position="6"/>
        <end position="30"/>
    </location>
</feature>
<keyword evidence="3" id="KW-0808">Transferase</keyword>
<feature type="transmembrane region" description="Helical" evidence="8">
    <location>
        <begin position="186"/>
        <end position="205"/>
    </location>
</feature>
<dbReference type="GO" id="GO:0071555">
    <property type="term" value="P:cell wall organization"/>
    <property type="evidence" value="ECO:0007669"/>
    <property type="project" value="TreeGrafter"/>
</dbReference>
<feature type="transmembrane region" description="Helical" evidence="8">
    <location>
        <begin position="309"/>
        <end position="326"/>
    </location>
</feature>
<keyword evidence="5 8" id="KW-1133">Transmembrane helix</keyword>
<feature type="transmembrane region" description="Helical" evidence="8">
    <location>
        <begin position="332"/>
        <end position="350"/>
    </location>
</feature>
<keyword evidence="2" id="KW-1003">Cell membrane</keyword>
<comment type="caution">
    <text evidence="9">The sequence shown here is derived from an EMBL/GenBank/DDBJ whole genome shotgun (WGS) entry which is preliminary data.</text>
</comment>
<feature type="binding site" evidence="7">
    <location>
        <position position="156"/>
    </location>
    <ligand>
        <name>Mg(2+)</name>
        <dbReference type="ChEBI" id="CHEBI:18420"/>
    </ligand>
</feature>
<feature type="transmembrane region" description="Helical" evidence="8">
    <location>
        <begin position="133"/>
        <end position="154"/>
    </location>
</feature>
<dbReference type="Proteomes" id="UP000054717">
    <property type="component" value="Unassembled WGS sequence"/>
</dbReference>
<protein>
    <submittedName>
        <fullName evidence="9">Undecaprenyl phosphate N-acetylglucosaminyltransferase</fullName>
    </submittedName>
</protein>
<evidence type="ECO:0000256" key="3">
    <source>
        <dbReference type="ARBA" id="ARBA00022679"/>
    </source>
</evidence>
<feature type="binding site" evidence="7">
    <location>
        <position position="216"/>
    </location>
    <ligand>
        <name>Mg(2+)</name>
        <dbReference type="ChEBI" id="CHEBI:18420"/>
    </ligand>
</feature>
<comment type="cofactor">
    <cofactor evidence="7">
        <name>Mg(2+)</name>
        <dbReference type="ChEBI" id="CHEBI:18420"/>
    </cofactor>
</comment>
<dbReference type="AlphaFoldDB" id="A0A158GG95"/>
<evidence type="ECO:0000256" key="6">
    <source>
        <dbReference type="ARBA" id="ARBA00023136"/>
    </source>
</evidence>
<dbReference type="GO" id="GO:0016757">
    <property type="term" value="F:glycosyltransferase activity"/>
    <property type="evidence" value="ECO:0007669"/>
    <property type="project" value="UniProtKB-KW"/>
</dbReference>
<dbReference type="PANTHER" id="PTHR22926">
    <property type="entry name" value="PHOSPHO-N-ACETYLMURAMOYL-PENTAPEPTIDE-TRANSFERASE"/>
    <property type="match status" value="1"/>
</dbReference>
<dbReference type="CDD" id="cd06912">
    <property type="entry name" value="GT_MraY_like"/>
    <property type="match status" value="1"/>
</dbReference>
<keyword evidence="10" id="KW-1185">Reference proteome</keyword>
<feature type="transmembrane region" description="Helical" evidence="8">
    <location>
        <begin position="217"/>
        <end position="235"/>
    </location>
</feature>
<evidence type="ECO:0000256" key="5">
    <source>
        <dbReference type="ARBA" id="ARBA00022989"/>
    </source>
</evidence>
<dbReference type="GO" id="GO:0005886">
    <property type="term" value="C:plasma membrane"/>
    <property type="evidence" value="ECO:0007669"/>
    <property type="project" value="UniProtKB-SubCell"/>
</dbReference>
<gene>
    <name evidence="9" type="ORF">AWB66_01806</name>
</gene>
<evidence type="ECO:0000256" key="1">
    <source>
        <dbReference type="ARBA" id="ARBA00004651"/>
    </source>
</evidence>
<evidence type="ECO:0000256" key="7">
    <source>
        <dbReference type="PIRSR" id="PIRSR600715-1"/>
    </source>
</evidence>
<evidence type="ECO:0000256" key="4">
    <source>
        <dbReference type="ARBA" id="ARBA00022692"/>
    </source>
</evidence>
<dbReference type="InterPro" id="IPR000715">
    <property type="entry name" value="Glycosyl_transferase_4"/>
</dbReference>
<dbReference type="GO" id="GO:0009103">
    <property type="term" value="P:lipopolysaccharide biosynthetic process"/>
    <property type="evidence" value="ECO:0007669"/>
    <property type="project" value="TreeGrafter"/>
</dbReference>
<organism evidence="9 10">
    <name type="scientific">Caballeronia telluris</name>
    <dbReference type="NCBI Taxonomy" id="326475"/>
    <lineage>
        <taxon>Bacteria</taxon>
        <taxon>Pseudomonadati</taxon>
        <taxon>Pseudomonadota</taxon>
        <taxon>Betaproteobacteria</taxon>
        <taxon>Burkholderiales</taxon>
        <taxon>Burkholderiaceae</taxon>
        <taxon>Caballeronia</taxon>
    </lineage>
</organism>
<comment type="subcellular location">
    <subcellularLocation>
        <location evidence="1">Cell membrane</location>
        <topology evidence="1">Multi-pass membrane protein</topology>
    </subcellularLocation>
</comment>
<feature type="transmembrane region" description="Helical" evidence="8">
    <location>
        <begin position="161"/>
        <end position="180"/>
    </location>
</feature>
<name>A0A158GG95_9BURK</name>
<proteinExistence type="predicted"/>
<dbReference type="STRING" id="326475.AWB66_01806"/>
<dbReference type="GO" id="GO:0016780">
    <property type="term" value="F:phosphotransferase activity, for other substituted phosphate groups"/>
    <property type="evidence" value="ECO:0007669"/>
    <property type="project" value="InterPro"/>
</dbReference>
<dbReference type="EMBL" id="FCNZ02000005">
    <property type="protein sequence ID" value="SAL30927.1"/>
    <property type="molecule type" value="Genomic_DNA"/>
</dbReference>
<evidence type="ECO:0000313" key="9">
    <source>
        <dbReference type="EMBL" id="SAL30927.1"/>
    </source>
</evidence>
<keyword evidence="4 8" id="KW-0812">Transmembrane</keyword>
<keyword evidence="6 8" id="KW-0472">Membrane</keyword>
<dbReference type="RefSeq" id="WP_087629930.1">
    <property type="nucleotide sequence ID" value="NZ_FCNZ02000005.1"/>
</dbReference>
<dbReference type="GO" id="GO:0044038">
    <property type="term" value="P:cell wall macromolecule biosynthetic process"/>
    <property type="evidence" value="ECO:0007669"/>
    <property type="project" value="TreeGrafter"/>
</dbReference>